<protein>
    <recommendedName>
        <fullName evidence="1">IPT/TIG domain-containing protein</fullName>
    </recommendedName>
</protein>
<accession>A0A917LXV9</accession>
<evidence type="ECO:0000313" key="2">
    <source>
        <dbReference type="EMBL" id="GGG63007.1"/>
    </source>
</evidence>
<proteinExistence type="predicted"/>
<dbReference type="InterPro" id="IPR013783">
    <property type="entry name" value="Ig-like_fold"/>
</dbReference>
<evidence type="ECO:0000313" key="3">
    <source>
        <dbReference type="Proteomes" id="UP000647241"/>
    </source>
</evidence>
<dbReference type="Gene3D" id="2.60.40.10">
    <property type="entry name" value="Immunoglobulins"/>
    <property type="match status" value="2"/>
</dbReference>
<organism evidence="2 3">
    <name type="scientific">Edaphobacter dinghuensis</name>
    <dbReference type="NCBI Taxonomy" id="1560005"/>
    <lineage>
        <taxon>Bacteria</taxon>
        <taxon>Pseudomonadati</taxon>
        <taxon>Acidobacteriota</taxon>
        <taxon>Terriglobia</taxon>
        <taxon>Terriglobales</taxon>
        <taxon>Acidobacteriaceae</taxon>
        <taxon>Edaphobacter</taxon>
    </lineage>
</organism>
<reference evidence="2" key="1">
    <citation type="journal article" date="2014" name="Int. J. Syst. Evol. Microbiol.">
        <title>Complete genome sequence of Corynebacterium casei LMG S-19264T (=DSM 44701T), isolated from a smear-ripened cheese.</title>
        <authorList>
            <consortium name="US DOE Joint Genome Institute (JGI-PGF)"/>
            <person name="Walter F."/>
            <person name="Albersmeier A."/>
            <person name="Kalinowski J."/>
            <person name="Ruckert C."/>
        </authorList>
    </citation>
    <scope>NUCLEOTIDE SEQUENCE</scope>
    <source>
        <strain evidence="2">CGMCC 1.12997</strain>
    </source>
</reference>
<dbReference type="SUPFAM" id="SSF81296">
    <property type="entry name" value="E set domains"/>
    <property type="match status" value="1"/>
</dbReference>
<dbReference type="SUPFAM" id="SSF49373">
    <property type="entry name" value="Invasin/intimin cell-adhesion fragments"/>
    <property type="match status" value="1"/>
</dbReference>
<dbReference type="AlphaFoldDB" id="A0A917LXV9"/>
<comment type="caution">
    <text evidence="2">The sequence shown here is derived from an EMBL/GenBank/DDBJ whole genome shotgun (WGS) entry which is preliminary data.</text>
</comment>
<feature type="domain" description="IPT/TIG" evidence="1">
    <location>
        <begin position="536"/>
        <end position="598"/>
    </location>
</feature>
<reference evidence="2" key="2">
    <citation type="submission" date="2020-09" db="EMBL/GenBank/DDBJ databases">
        <authorList>
            <person name="Sun Q."/>
            <person name="Zhou Y."/>
        </authorList>
    </citation>
    <scope>NUCLEOTIDE SEQUENCE</scope>
    <source>
        <strain evidence="2">CGMCC 1.12997</strain>
    </source>
</reference>
<dbReference type="EMBL" id="BMGT01000001">
    <property type="protein sequence ID" value="GGG63007.1"/>
    <property type="molecule type" value="Genomic_DNA"/>
</dbReference>
<keyword evidence="3" id="KW-1185">Reference proteome</keyword>
<dbReference type="InterPro" id="IPR002909">
    <property type="entry name" value="IPT_dom"/>
</dbReference>
<dbReference type="CDD" id="cd00102">
    <property type="entry name" value="IPT"/>
    <property type="match status" value="1"/>
</dbReference>
<dbReference type="Pfam" id="PF01833">
    <property type="entry name" value="TIG"/>
    <property type="match status" value="1"/>
</dbReference>
<name>A0A917LXV9_9BACT</name>
<dbReference type="InterPro" id="IPR008964">
    <property type="entry name" value="Invasin/intimin_cell_adhesion"/>
</dbReference>
<dbReference type="InterPro" id="IPR014756">
    <property type="entry name" value="Ig_E-set"/>
</dbReference>
<sequence length="939" mass="96030">MTGPPYFSTSGFPVTWYTNQLLYFTDPGDLSPYVDNAAANAIVAAAANVWNVPTASLVLGYGGSLDEHVSEANVYLGSNGLVFPTDVQSGNYQAKQIAVIYDSDGSVTDMLLGSGASDPSGCRQNAVTESVDSIVPAGYIQHALLILNGRCTGPAPEQQLQIQYQLMRAFGRILGLGWSQVNDNVFTGSPQPTAMQAMNWPIMHPIDIICGPYTYQCLPQPFSLRADDLSALAMLYPIAQNQAPLGKTDSLYLAHEIVGNVYFPTGQGMQGVNVVLRRWHQFVALPETWQTVSAVSGVFFKGAGGNPVAVTPSGATGSSGSLNLGFEGYYEMARIPMLDGSWDNDILDIEPINPLYTGQYAVGPYIANQVEPSGANAELGTDIMRSYQVARMNLSPASAASSCNTAADGTEASPAAIVSQGWWTGTLCAYGHTAWSTLSIAGNRSFTIEVTAQDENGFATMAKAMPVIGVWNATDALKTLPSVASASTAFNSAAYGTTSLTVQSAQPSQFRVAIADQRGDGRPDFGYQARLLYAGSISPASVSAGGGTVTISGTGFRAGNMVTVNGVAATVTSWTATSIVATVPSLRTLGHNAAITADVAVTDPSTGGTTVMGSALSYAAPLPSLNLVAAPSGTVFAGDTFVVPFTVKALAADGTTPVAGQLVSFTASGDGSVQFGACGGAACSVMTDASGLASTSVTALAAGDVTVSAASTIGTQAASFSIATRIRTLTAAQSMLYVAAGATVLWTPQVAASDNSASTTGVVVTWQPVSGAAVFSPAQSQINGLGVAETQEEVGPLAANEQAVSSACAWTAVCAAITAQGVDPGEWRIEAISGAGQSVGAEGALAPVLLRVTDTAGHAIAGASVEIHQTVDAWQGPCPGQGRCPIPPGESAEVSSSTSDTNGFVTITPLQVAGIAEVTNLVAATGTQGFISLSLEKHP</sequence>
<gene>
    <name evidence="2" type="ORF">GCM10011585_00560</name>
</gene>
<dbReference type="Proteomes" id="UP000647241">
    <property type="component" value="Unassembled WGS sequence"/>
</dbReference>
<evidence type="ECO:0000259" key="1">
    <source>
        <dbReference type="Pfam" id="PF01833"/>
    </source>
</evidence>